<dbReference type="InterPro" id="IPR001789">
    <property type="entry name" value="Sig_transdc_resp-reg_receiver"/>
</dbReference>
<evidence type="ECO:0000256" key="6">
    <source>
        <dbReference type="PROSITE-ProRule" id="PRU00169"/>
    </source>
</evidence>
<feature type="modified residue" description="4-aspartylphosphate" evidence="6">
    <location>
        <position position="52"/>
    </location>
</feature>
<feature type="domain" description="OmpR/PhoB-type" evidence="9">
    <location>
        <begin position="129"/>
        <end position="227"/>
    </location>
</feature>
<dbReference type="PANTHER" id="PTHR48111:SF31">
    <property type="entry name" value="TRANSCRIPTIONAL REGULATORY PROTEIN YXDJ"/>
    <property type="match status" value="1"/>
</dbReference>
<keyword evidence="3" id="KW-0805">Transcription regulation</keyword>
<gene>
    <name evidence="10" type="ORF">A8708_28565</name>
</gene>
<dbReference type="GO" id="GO:0006355">
    <property type="term" value="P:regulation of DNA-templated transcription"/>
    <property type="evidence" value="ECO:0007669"/>
    <property type="project" value="InterPro"/>
</dbReference>
<dbReference type="Proteomes" id="UP000078454">
    <property type="component" value="Unassembled WGS sequence"/>
</dbReference>
<dbReference type="PROSITE" id="PS51755">
    <property type="entry name" value="OMPR_PHOB"/>
    <property type="match status" value="1"/>
</dbReference>
<dbReference type="SUPFAM" id="SSF46894">
    <property type="entry name" value="C-terminal effector domain of the bipartite response regulators"/>
    <property type="match status" value="1"/>
</dbReference>
<dbReference type="InterPro" id="IPR011006">
    <property type="entry name" value="CheY-like_superfamily"/>
</dbReference>
<dbReference type="SUPFAM" id="SSF52172">
    <property type="entry name" value="CheY-like"/>
    <property type="match status" value="1"/>
</dbReference>
<dbReference type="AlphaFoldDB" id="A0A198A9X7"/>
<evidence type="ECO:0000256" key="4">
    <source>
        <dbReference type="ARBA" id="ARBA00023125"/>
    </source>
</evidence>
<dbReference type="RefSeq" id="WP_068665065.1">
    <property type="nucleotide sequence ID" value="NZ_LYPB01000069.1"/>
</dbReference>
<evidence type="ECO:0000256" key="7">
    <source>
        <dbReference type="PROSITE-ProRule" id="PRU01091"/>
    </source>
</evidence>
<keyword evidence="1 6" id="KW-0597">Phosphoprotein</keyword>
<dbReference type="CDD" id="cd00383">
    <property type="entry name" value="trans_reg_C"/>
    <property type="match status" value="1"/>
</dbReference>
<dbReference type="OrthoDB" id="9790442at2"/>
<name>A0A198A9X7_9BACL</name>
<feature type="DNA-binding region" description="OmpR/PhoB-type" evidence="7">
    <location>
        <begin position="129"/>
        <end position="227"/>
    </location>
</feature>
<keyword evidence="2" id="KW-0902">Two-component regulatory system</keyword>
<keyword evidence="5" id="KW-0804">Transcription</keyword>
<evidence type="ECO:0000259" key="8">
    <source>
        <dbReference type="PROSITE" id="PS50110"/>
    </source>
</evidence>
<accession>A0A198A9X7</accession>
<dbReference type="EMBL" id="LYPB01000069">
    <property type="protein sequence ID" value="OAS17967.1"/>
    <property type="molecule type" value="Genomic_DNA"/>
</dbReference>
<dbReference type="InterPro" id="IPR036388">
    <property type="entry name" value="WH-like_DNA-bd_sf"/>
</dbReference>
<dbReference type="Gene3D" id="6.10.250.690">
    <property type="match status" value="1"/>
</dbReference>
<dbReference type="SMART" id="SM00448">
    <property type="entry name" value="REC"/>
    <property type="match status" value="1"/>
</dbReference>
<evidence type="ECO:0000256" key="3">
    <source>
        <dbReference type="ARBA" id="ARBA00023015"/>
    </source>
</evidence>
<evidence type="ECO:0000259" key="9">
    <source>
        <dbReference type="PROSITE" id="PS51755"/>
    </source>
</evidence>
<comment type="caution">
    <text evidence="10">The sequence shown here is derived from an EMBL/GenBank/DDBJ whole genome shotgun (WGS) entry which is preliminary data.</text>
</comment>
<dbReference type="Pfam" id="PF00072">
    <property type="entry name" value="Response_reg"/>
    <property type="match status" value="1"/>
</dbReference>
<dbReference type="InterPro" id="IPR016032">
    <property type="entry name" value="Sig_transdc_resp-reg_C-effctor"/>
</dbReference>
<sequence length="233" mass="27118">MFSILIVEDDLKLAQLLQSYMEKYGYRAEAVHEFDQVLDVFRRIGPDLVLLDVNLPHYDGYYWCRQIRTVSICPILFISARDGKMEQVMALENGADDYIAKPFDYEVVMAKIKSQLRRAYGSYASNKRERTVECTGLVLYPERFELTLSGKTVDLSHKESMLMELLMESSSKVVSRNWLLEKLWDGQQFVDDNTLNVNITRIRKKLSDLGIEEALETVRGTGYKLRPIWREEP</sequence>
<evidence type="ECO:0000256" key="5">
    <source>
        <dbReference type="ARBA" id="ARBA00023163"/>
    </source>
</evidence>
<dbReference type="Pfam" id="PF00486">
    <property type="entry name" value="Trans_reg_C"/>
    <property type="match status" value="1"/>
</dbReference>
<feature type="domain" description="Response regulatory" evidence="8">
    <location>
        <begin position="3"/>
        <end position="116"/>
    </location>
</feature>
<evidence type="ECO:0000313" key="10">
    <source>
        <dbReference type="EMBL" id="OAS17967.1"/>
    </source>
</evidence>
<keyword evidence="11" id="KW-1185">Reference proteome</keyword>
<dbReference type="PANTHER" id="PTHR48111">
    <property type="entry name" value="REGULATOR OF RPOS"/>
    <property type="match status" value="1"/>
</dbReference>
<evidence type="ECO:0000313" key="11">
    <source>
        <dbReference type="Proteomes" id="UP000078454"/>
    </source>
</evidence>
<evidence type="ECO:0000256" key="2">
    <source>
        <dbReference type="ARBA" id="ARBA00023012"/>
    </source>
</evidence>
<reference evidence="10 11" key="1">
    <citation type="submission" date="2016-05" db="EMBL/GenBank/DDBJ databases">
        <title>Paenibacillus sp. 1ZS3-15 nov., isolated from the rhizosphere soil.</title>
        <authorList>
            <person name="Zhang X.X."/>
            <person name="Zhang J."/>
        </authorList>
    </citation>
    <scope>NUCLEOTIDE SEQUENCE [LARGE SCALE GENOMIC DNA]</scope>
    <source>
        <strain evidence="10 11">1ZS3-15</strain>
    </source>
</reference>
<keyword evidence="4 7" id="KW-0238">DNA-binding</keyword>
<dbReference type="GO" id="GO:0000156">
    <property type="term" value="F:phosphorelay response regulator activity"/>
    <property type="evidence" value="ECO:0007669"/>
    <property type="project" value="TreeGrafter"/>
</dbReference>
<dbReference type="STRING" id="1850517.A8708_28565"/>
<dbReference type="Gene3D" id="1.10.10.10">
    <property type="entry name" value="Winged helix-like DNA-binding domain superfamily/Winged helix DNA-binding domain"/>
    <property type="match status" value="1"/>
</dbReference>
<dbReference type="InterPro" id="IPR039420">
    <property type="entry name" value="WalR-like"/>
</dbReference>
<protein>
    <submittedName>
        <fullName evidence="10">DNA-binding response regulator</fullName>
    </submittedName>
</protein>
<dbReference type="CDD" id="cd18159">
    <property type="entry name" value="REC_OmpR_NsrR-like"/>
    <property type="match status" value="1"/>
</dbReference>
<dbReference type="PROSITE" id="PS50110">
    <property type="entry name" value="RESPONSE_REGULATORY"/>
    <property type="match status" value="1"/>
</dbReference>
<dbReference type="Gene3D" id="3.40.50.2300">
    <property type="match status" value="1"/>
</dbReference>
<dbReference type="GO" id="GO:0005829">
    <property type="term" value="C:cytosol"/>
    <property type="evidence" value="ECO:0007669"/>
    <property type="project" value="TreeGrafter"/>
</dbReference>
<organism evidence="10 11">
    <name type="scientific">Paenibacillus oryzisoli</name>
    <dbReference type="NCBI Taxonomy" id="1850517"/>
    <lineage>
        <taxon>Bacteria</taxon>
        <taxon>Bacillati</taxon>
        <taxon>Bacillota</taxon>
        <taxon>Bacilli</taxon>
        <taxon>Bacillales</taxon>
        <taxon>Paenibacillaceae</taxon>
        <taxon>Paenibacillus</taxon>
    </lineage>
</organism>
<dbReference type="InterPro" id="IPR001867">
    <property type="entry name" value="OmpR/PhoB-type_DNA-bd"/>
</dbReference>
<dbReference type="GO" id="GO:0032993">
    <property type="term" value="C:protein-DNA complex"/>
    <property type="evidence" value="ECO:0007669"/>
    <property type="project" value="TreeGrafter"/>
</dbReference>
<proteinExistence type="predicted"/>
<dbReference type="SMART" id="SM00862">
    <property type="entry name" value="Trans_reg_C"/>
    <property type="match status" value="1"/>
</dbReference>
<dbReference type="GO" id="GO:0000976">
    <property type="term" value="F:transcription cis-regulatory region binding"/>
    <property type="evidence" value="ECO:0007669"/>
    <property type="project" value="TreeGrafter"/>
</dbReference>
<evidence type="ECO:0000256" key="1">
    <source>
        <dbReference type="ARBA" id="ARBA00022553"/>
    </source>
</evidence>